<dbReference type="GO" id="GO:0016491">
    <property type="term" value="F:oxidoreductase activity"/>
    <property type="evidence" value="ECO:0007669"/>
    <property type="project" value="UniProtKB-KW"/>
</dbReference>
<dbReference type="PROSITE" id="PS00061">
    <property type="entry name" value="ADH_SHORT"/>
    <property type="match status" value="1"/>
</dbReference>
<accession>A0AAV0ZMX8</accession>
<evidence type="ECO:0000313" key="5">
    <source>
        <dbReference type="Proteomes" id="UP001157006"/>
    </source>
</evidence>
<protein>
    <recommendedName>
        <fullName evidence="6">NADPH-dependent 1-acyldihydroxyacetone phosphate reductase</fullName>
    </recommendedName>
</protein>
<reference evidence="4 5" key="1">
    <citation type="submission" date="2023-01" db="EMBL/GenBank/DDBJ databases">
        <authorList>
            <person name="Kreplak J."/>
        </authorList>
    </citation>
    <scope>NUCLEOTIDE SEQUENCE [LARGE SCALE GENOMIC DNA]</scope>
</reference>
<dbReference type="CDD" id="cd05374">
    <property type="entry name" value="17beta-HSD-like_SDR_c"/>
    <property type="match status" value="1"/>
</dbReference>
<name>A0AAV0ZMX8_VICFA</name>
<organism evidence="4 5">
    <name type="scientific">Vicia faba</name>
    <name type="common">Broad bean</name>
    <name type="synonym">Faba vulgaris</name>
    <dbReference type="NCBI Taxonomy" id="3906"/>
    <lineage>
        <taxon>Eukaryota</taxon>
        <taxon>Viridiplantae</taxon>
        <taxon>Streptophyta</taxon>
        <taxon>Embryophyta</taxon>
        <taxon>Tracheophyta</taxon>
        <taxon>Spermatophyta</taxon>
        <taxon>Magnoliopsida</taxon>
        <taxon>eudicotyledons</taxon>
        <taxon>Gunneridae</taxon>
        <taxon>Pentapetalae</taxon>
        <taxon>rosids</taxon>
        <taxon>fabids</taxon>
        <taxon>Fabales</taxon>
        <taxon>Fabaceae</taxon>
        <taxon>Papilionoideae</taxon>
        <taxon>50 kb inversion clade</taxon>
        <taxon>NPAAA clade</taxon>
        <taxon>Hologalegina</taxon>
        <taxon>IRL clade</taxon>
        <taxon>Fabeae</taxon>
        <taxon>Vicia</taxon>
    </lineage>
</organism>
<dbReference type="PANTHER" id="PTHR44169:SF6">
    <property type="entry name" value="NADPH-DEPENDENT 1-ACYLDIHYDROXYACETONE PHOSPHATE REDUCTASE"/>
    <property type="match status" value="1"/>
</dbReference>
<dbReference type="EMBL" id="OX451737">
    <property type="protein sequence ID" value="CAI8598269.1"/>
    <property type="molecule type" value="Genomic_DNA"/>
</dbReference>
<dbReference type="InterPro" id="IPR036291">
    <property type="entry name" value="NAD(P)-bd_dom_sf"/>
</dbReference>
<dbReference type="InterPro" id="IPR020904">
    <property type="entry name" value="Sc_DH/Rdtase_CS"/>
</dbReference>
<dbReference type="Gene3D" id="3.40.50.720">
    <property type="entry name" value="NAD(P)-binding Rossmann-like Domain"/>
    <property type="match status" value="1"/>
</dbReference>
<keyword evidence="5" id="KW-1185">Reference proteome</keyword>
<dbReference type="PRINTS" id="PR00080">
    <property type="entry name" value="SDRFAMILY"/>
</dbReference>
<evidence type="ECO:0000313" key="4">
    <source>
        <dbReference type="EMBL" id="CAI8598269.1"/>
    </source>
</evidence>
<evidence type="ECO:0000256" key="2">
    <source>
        <dbReference type="ARBA" id="ARBA00023002"/>
    </source>
</evidence>
<sequence>MEINANDWEDSKLVVLITGCSSGGIGHALARSFAANNCIVVATSRSRSTMVDLEDHPYFFLQELDILSDESVNRVVDTVINKYGGIDILINNAGVPCVGPIVDIPLSTIKNTFETNVFGSLRMVQAVVPHMAARKKGKIVNVGSIVGLAARPWTGAYAASKAALHALTDALRLELGHFGIDVVNVVGGYVKSNMVKSVLTTHDNMLEWKLFKSFEAGFRERLVRSQSSKSTHADEFAKQTVAAVLRKKSPAWFSYGQYTTVMAIMYHLPLCVRDFLFKKDMKL</sequence>
<dbReference type="PRINTS" id="PR00081">
    <property type="entry name" value="GDHRDH"/>
</dbReference>
<evidence type="ECO:0000256" key="3">
    <source>
        <dbReference type="RuleBase" id="RU000363"/>
    </source>
</evidence>
<comment type="similarity">
    <text evidence="1 3">Belongs to the short-chain dehydrogenases/reductases (SDR) family.</text>
</comment>
<dbReference type="Pfam" id="PF00106">
    <property type="entry name" value="adh_short"/>
    <property type="match status" value="1"/>
</dbReference>
<evidence type="ECO:0000256" key="1">
    <source>
        <dbReference type="ARBA" id="ARBA00006484"/>
    </source>
</evidence>
<dbReference type="AlphaFoldDB" id="A0AAV0ZMX8"/>
<proteinExistence type="inferred from homology"/>
<evidence type="ECO:0008006" key="6">
    <source>
        <dbReference type="Google" id="ProtNLM"/>
    </source>
</evidence>
<dbReference type="InterPro" id="IPR002347">
    <property type="entry name" value="SDR_fam"/>
</dbReference>
<dbReference type="GO" id="GO:0005783">
    <property type="term" value="C:endoplasmic reticulum"/>
    <property type="evidence" value="ECO:0007669"/>
    <property type="project" value="TreeGrafter"/>
</dbReference>
<dbReference type="PANTHER" id="PTHR44169">
    <property type="entry name" value="NADPH-DEPENDENT 1-ACYLDIHYDROXYACETONE PHOSPHATE REDUCTASE"/>
    <property type="match status" value="1"/>
</dbReference>
<gene>
    <name evidence="4" type="ORF">VFH_II119400</name>
</gene>
<dbReference type="Proteomes" id="UP001157006">
    <property type="component" value="Chromosome 2"/>
</dbReference>
<dbReference type="SUPFAM" id="SSF51735">
    <property type="entry name" value="NAD(P)-binding Rossmann-fold domains"/>
    <property type="match status" value="1"/>
</dbReference>
<keyword evidence="2" id="KW-0560">Oxidoreductase</keyword>
<dbReference type="FunFam" id="3.40.50.720:FF:000261">
    <property type="entry name" value="NADPH-dependent 1-acyldihydroxyacetone phosphate reductase"/>
    <property type="match status" value="1"/>
</dbReference>